<sequence length="974" mass="108669">MRLSDSPIVVRPTLIVGLGGTGVLVCQWVEHYIRELLGTVPPFIRFLKLDTDASDDGGPPEGILSDFINLFHYLDVGEVVRDNASYPQFHPHLDWMRGFREDATFADYGCQGIPRLGRLVFFELRESVIHEAVATRFSSLRTSTQQPLDETTGPFVLASDGAPVVHIASSVCGGTGAGMLIDMAYNLRWWSRESFPKPAEIVGHLLLPDAFRVDPMLRPKLEATACATLDQIEFLSDERRSDIRVRYRSDRSGEDCFRRDTGPFNFLYLLNGQVDMGSGDRKHLVRLIARALRALTVEPLSQQVRSDANNKLAEILPQRDPVNNHRQCFSSYGFWCGVPGHRKRNIQSRVLADLENLNAGQNDGRTHYRREVEHAIAGDARFIPAAKELMQPTISFLWEPPGKGTSPEVVSSVLAGLRRHLEGSLIPLARKEAETLVSSHKPIGGLLAAADEMIERDFFDAEPLRPLNQVGACLDTWTEAADAMLGRRQTSAPPNANAVVADILTQARSALETLQTRVPPLSWTSSDIVPVIDKTIDACWSAVAEALLHENLIESLKTTVRVFRVRKQALEAVVALAWQRRSVGEKAGGNGDVLADLGTRGTPESRFGRDREADFFSTPLCLSLEADDALDAVAVRDFRQSLLRPVLESCVLSVREPRTDLAEVRSVEDRLAESLARLSEGMNRFLHDIERHSWDLFRNSPPASQPINDHPYYGSICEIWRLAEPKIDLDKSRKYAPPLSVAIAQQVPGSCVPRLLTHNLEVSLREAGVAEACNRRTGEWLQVLRLSYGFCLEAISRYGKYVAATDEYVRRMGFEYADLWLDKNWYTAFQSALAEWRSALPRQGNALEREVYEAGAAKVGAFRRTTETVNERLRQHLRSLGDPSAAIRLAELQGGTNSRIDLILQDIALTDCDAVQEGLNRALALLEHMVQCADESVRTLPEGEQRIARDVLGTCREDLRKFRDDVTVVDVVSF</sequence>
<evidence type="ECO:0000313" key="1">
    <source>
        <dbReference type="EMBL" id="MDI6449791.1"/>
    </source>
</evidence>
<proteinExistence type="predicted"/>
<dbReference type="RefSeq" id="WP_349245200.1">
    <property type="nucleotide sequence ID" value="NZ_JASCXX010000013.1"/>
</dbReference>
<reference evidence="1" key="1">
    <citation type="submission" date="2023-05" db="EMBL/GenBank/DDBJ databases">
        <title>Anaerotaeda fermentans gen. nov., sp. nov., a novel anaerobic planctomycete of the new family within the order Sedimentisphaerales isolated from Taman Peninsula, Russia.</title>
        <authorList>
            <person name="Khomyakova M.A."/>
            <person name="Merkel A.Y."/>
            <person name="Slobodkin A.I."/>
        </authorList>
    </citation>
    <scope>NUCLEOTIDE SEQUENCE</scope>
    <source>
        <strain evidence="1">M17dextr</strain>
    </source>
</reference>
<organism evidence="1 2">
    <name type="scientific">Anaerobaca lacustris</name>
    <dbReference type="NCBI Taxonomy" id="3044600"/>
    <lineage>
        <taxon>Bacteria</taxon>
        <taxon>Pseudomonadati</taxon>
        <taxon>Planctomycetota</taxon>
        <taxon>Phycisphaerae</taxon>
        <taxon>Sedimentisphaerales</taxon>
        <taxon>Anaerobacaceae</taxon>
        <taxon>Anaerobaca</taxon>
    </lineage>
</organism>
<evidence type="ECO:0000313" key="2">
    <source>
        <dbReference type="Proteomes" id="UP001431776"/>
    </source>
</evidence>
<protein>
    <submittedName>
        <fullName evidence="1">Tubulin-like doman-containing protein</fullName>
    </submittedName>
</protein>
<keyword evidence="2" id="KW-1185">Reference proteome</keyword>
<dbReference type="InterPro" id="IPR025904">
    <property type="entry name" value="Tubulin-like"/>
</dbReference>
<dbReference type="AlphaFoldDB" id="A0AAW6U2F0"/>
<accession>A0AAW6U2F0</accession>
<comment type="caution">
    <text evidence="1">The sequence shown here is derived from an EMBL/GenBank/DDBJ whole genome shotgun (WGS) entry which is preliminary data.</text>
</comment>
<dbReference type="Pfam" id="PF13809">
    <property type="entry name" value="Tubulin_2"/>
    <property type="match status" value="1"/>
</dbReference>
<dbReference type="Proteomes" id="UP001431776">
    <property type="component" value="Unassembled WGS sequence"/>
</dbReference>
<name>A0AAW6U2F0_9BACT</name>
<dbReference type="EMBL" id="JASCXX010000013">
    <property type="protein sequence ID" value="MDI6449791.1"/>
    <property type="molecule type" value="Genomic_DNA"/>
</dbReference>
<gene>
    <name evidence="1" type="ORF">QJ522_12100</name>
</gene>